<comment type="similarity">
    <text evidence="2 7">Belongs to the major facilitator superfamily. Sugar transporter (TC 2.A.1.1) family.</text>
</comment>
<evidence type="ECO:0000256" key="2">
    <source>
        <dbReference type="ARBA" id="ARBA00010992"/>
    </source>
</evidence>
<dbReference type="InterPro" id="IPR050360">
    <property type="entry name" value="MFS_Sugar_Transporters"/>
</dbReference>
<dbReference type="InterPro" id="IPR003663">
    <property type="entry name" value="Sugar/inositol_transpt"/>
</dbReference>
<dbReference type="Pfam" id="PF00083">
    <property type="entry name" value="Sugar_tr"/>
    <property type="match status" value="1"/>
</dbReference>
<evidence type="ECO:0000256" key="3">
    <source>
        <dbReference type="ARBA" id="ARBA00022448"/>
    </source>
</evidence>
<dbReference type="GO" id="GO:0016020">
    <property type="term" value="C:membrane"/>
    <property type="evidence" value="ECO:0007669"/>
    <property type="project" value="UniProtKB-SubCell"/>
</dbReference>
<dbReference type="PRINTS" id="PR00171">
    <property type="entry name" value="SUGRTRNSPORT"/>
</dbReference>
<feature type="transmembrane region" description="Helical" evidence="8">
    <location>
        <begin position="421"/>
        <end position="442"/>
    </location>
</feature>
<feature type="transmembrane region" description="Helical" evidence="8">
    <location>
        <begin position="192"/>
        <end position="212"/>
    </location>
</feature>
<dbReference type="InterPro" id="IPR005828">
    <property type="entry name" value="MFS_sugar_transport-like"/>
</dbReference>
<dbReference type="InterPro" id="IPR020846">
    <property type="entry name" value="MFS_dom"/>
</dbReference>
<evidence type="ECO:0000256" key="7">
    <source>
        <dbReference type="RuleBase" id="RU003346"/>
    </source>
</evidence>
<dbReference type="SUPFAM" id="SSF103473">
    <property type="entry name" value="MFS general substrate transporter"/>
    <property type="match status" value="1"/>
</dbReference>
<keyword evidence="5 8" id="KW-1133">Transmembrane helix</keyword>
<sequence length="539" mass="59487">MAKFDLRRVGADIKAYRRTYILTAIASFGGMLFGWDTGLIGGVLTMDAFQHSFNLDKDSDDFSNLQGNIVSVLQAGCFFGAMSSFYISDTFGRKNALIIADLIFILGSLVQTLCAINTTSLAQLYVGRVIGGFGVGLISAVVPTYIGENANKEIRGRCIGCMQLFNVTGICLSFFVNYGINLRIKTLSSAKWRVPFALQMLPGVLLLAGIVFQNESPRWLVEKNRLDDAAKALARVRAKDIDDEEVLQELDEIIKDFEGHERLPLRAQLRAACSSKRMFYQSSFGVILMFWQQWTGTNSINYYAPQIFQSIGLKGTSAGLFATGVYGIVKIVVTAIGLMAFTEQLGRKWSLLIGSMGQAFAMFYIGVNQAVNPVKDGDALSGNSIFAIVCVYLFVVFYSFGWGPIPFVLSSECSPNHVRSLIMAAALMTQWLFNFVIAKITPIMLDEITYGTFLLFGSCCIVMGIYTVFCVPETKSVPLESIHHLFEENIIRGCIRDTVPRYTRAKQLQHHHVTSDDASATSATVQKRIVPGVEHVESA</sequence>
<protein>
    <recommendedName>
        <fullName evidence="9">Major facilitator superfamily (MFS) profile domain-containing protein</fullName>
    </recommendedName>
</protein>
<dbReference type="Gene3D" id="1.20.1250.20">
    <property type="entry name" value="MFS general substrate transporter like domains"/>
    <property type="match status" value="1"/>
</dbReference>
<evidence type="ECO:0000256" key="6">
    <source>
        <dbReference type="ARBA" id="ARBA00023136"/>
    </source>
</evidence>
<dbReference type="InterPro" id="IPR005829">
    <property type="entry name" value="Sugar_transporter_CS"/>
</dbReference>
<evidence type="ECO:0000313" key="11">
    <source>
        <dbReference type="Proteomes" id="UP001280581"/>
    </source>
</evidence>
<evidence type="ECO:0000256" key="1">
    <source>
        <dbReference type="ARBA" id="ARBA00004141"/>
    </source>
</evidence>
<dbReference type="AlphaFoldDB" id="A0AAN6M0D3"/>
<feature type="transmembrane region" description="Helical" evidence="8">
    <location>
        <begin position="158"/>
        <end position="180"/>
    </location>
</feature>
<dbReference type="InterPro" id="IPR036259">
    <property type="entry name" value="MFS_trans_sf"/>
</dbReference>
<organism evidence="10 11">
    <name type="scientific">Pseudopithomyces chartarum</name>
    <dbReference type="NCBI Taxonomy" id="1892770"/>
    <lineage>
        <taxon>Eukaryota</taxon>
        <taxon>Fungi</taxon>
        <taxon>Dikarya</taxon>
        <taxon>Ascomycota</taxon>
        <taxon>Pezizomycotina</taxon>
        <taxon>Dothideomycetes</taxon>
        <taxon>Pleosporomycetidae</taxon>
        <taxon>Pleosporales</taxon>
        <taxon>Massarineae</taxon>
        <taxon>Didymosphaeriaceae</taxon>
        <taxon>Pseudopithomyces</taxon>
    </lineage>
</organism>
<accession>A0AAN6M0D3</accession>
<dbReference type="Proteomes" id="UP001280581">
    <property type="component" value="Unassembled WGS sequence"/>
</dbReference>
<dbReference type="PANTHER" id="PTHR48022">
    <property type="entry name" value="PLASTIDIC GLUCOSE TRANSPORTER 4"/>
    <property type="match status" value="1"/>
</dbReference>
<gene>
    <name evidence="10" type="ORF">GRF29_28g1507364</name>
</gene>
<feature type="transmembrane region" description="Helical" evidence="8">
    <location>
        <begin position="385"/>
        <end position="409"/>
    </location>
</feature>
<dbReference type="EMBL" id="WVTA01000004">
    <property type="protein sequence ID" value="KAK3213934.1"/>
    <property type="molecule type" value="Genomic_DNA"/>
</dbReference>
<feature type="transmembrane region" description="Helical" evidence="8">
    <location>
        <begin position="349"/>
        <end position="365"/>
    </location>
</feature>
<dbReference type="GO" id="GO:0005351">
    <property type="term" value="F:carbohydrate:proton symporter activity"/>
    <property type="evidence" value="ECO:0007669"/>
    <property type="project" value="TreeGrafter"/>
</dbReference>
<keyword evidence="4 8" id="KW-0812">Transmembrane</keyword>
<evidence type="ECO:0000256" key="4">
    <source>
        <dbReference type="ARBA" id="ARBA00022692"/>
    </source>
</evidence>
<feature type="transmembrane region" description="Helical" evidence="8">
    <location>
        <begin position="20"/>
        <end position="45"/>
    </location>
</feature>
<dbReference type="PROSITE" id="PS00217">
    <property type="entry name" value="SUGAR_TRANSPORT_2"/>
    <property type="match status" value="1"/>
</dbReference>
<feature type="transmembrane region" description="Helical" evidence="8">
    <location>
        <begin position="99"/>
        <end position="119"/>
    </location>
</feature>
<name>A0AAN6M0D3_9PLEO</name>
<evidence type="ECO:0000313" key="10">
    <source>
        <dbReference type="EMBL" id="KAK3213934.1"/>
    </source>
</evidence>
<reference evidence="10 11" key="1">
    <citation type="submission" date="2021-02" db="EMBL/GenBank/DDBJ databases">
        <title>Genome assembly of Pseudopithomyces chartarum.</title>
        <authorList>
            <person name="Jauregui R."/>
            <person name="Singh J."/>
            <person name="Voisey C."/>
        </authorList>
    </citation>
    <scope>NUCLEOTIDE SEQUENCE [LARGE SCALE GENOMIC DNA]</scope>
    <source>
        <strain evidence="10 11">AGR01</strain>
    </source>
</reference>
<feature type="transmembrane region" description="Helical" evidence="8">
    <location>
        <begin position="318"/>
        <end position="342"/>
    </location>
</feature>
<evidence type="ECO:0000259" key="9">
    <source>
        <dbReference type="PROSITE" id="PS50850"/>
    </source>
</evidence>
<evidence type="ECO:0000256" key="8">
    <source>
        <dbReference type="SAM" id="Phobius"/>
    </source>
</evidence>
<dbReference type="PANTHER" id="PTHR48022:SF81">
    <property type="entry name" value="MAJOR FACILITATOR SUPERFAMILY (MFS) PROFILE DOMAIN-CONTAINING PROTEIN"/>
    <property type="match status" value="1"/>
</dbReference>
<feature type="transmembrane region" description="Helical" evidence="8">
    <location>
        <begin position="65"/>
        <end position="87"/>
    </location>
</feature>
<feature type="transmembrane region" description="Helical" evidence="8">
    <location>
        <begin position="278"/>
        <end position="294"/>
    </location>
</feature>
<evidence type="ECO:0000256" key="5">
    <source>
        <dbReference type="ARBA" id="ARBA00022989"/>
    </source>
</evidence>
<proteinExistence type="inferred from homology"/>
<comment type="subcellular location">
    <subcellularLocation>
        <location evidence="1">Membrane</location>
        <topology evidence="1">Multi-pass membrane protein</topology>
    </subcellularLocation>
</comment>
<keyword evidence="11" id="KW-1185">Reference proteome</keyword>
<feature type="domain" description="Major facilitator superfamily (MFS) profile" evidence="9">
    <location>
        <begin position="22"/>
        <end position="475"/>
    </location>
</feature>
<keyword evidence="6 8" id="KW-0472">Membrane</keyword>
<dbReference type="FunFam" id="1.20.1250.20:FF:000026">
    <property type="entry name" value="MFS quinate transporter QutD"/>
    <property type="match status" value="1"/>
</dbReference>
<feature type="transmembrane region" description="Helical" evidence="8">
    <location>
        <begin position="448"/>
        <end position="469"/>
    </location>
</feature>
<comment type="caution">
    <text evidence="10">The sequence shown here is derived from an EMBL/GenBank/DDBJ whole genome shotgun (WGS) entry which is preliminary data.</text>
</comment>
<dbReference type="NCBIfam" id="TIGR00879">
    <property type="entry name" value="SP"/>
    <property type="match status" value="1"/>
</dbReference>
<dbReference type="PROSITE" id="PS50850">
    <property type="entry name" value="MFS"/>
    <property type="match status" value="1"/>
</dbReference>
<feature type="transmembrane region" description="Helical" evidence="8">
    <location>
        <begin position="125"/>
        <end position="146"/>
    </location>
</feature>
<keyword evidence="3 7" id="KW-0813">Transport</keyword>